<dbReference type="PANTHER" id="PTHR13887">
    <property type="entry name" value="GLUTATHIONE S-TRANSFERASE KAPPA"/>
    <property type="match status" value="1"/>
</dbReference>
<reference evidence="2 3" key="1">
    <citation type="submission" date="2019-09" db="EMBL/GenBank/DDBJ databases">
        <title>Goodfellowia gen. nov., a new genus of the Pseudonocardineae related to Actinoalloteichus, containing Goodfellowia coeruleoviolacea gen. nov., comb. nov. gen. nov., comb. nov.</title>
        <authorList>
            <person name="Labeda D."/>
        </authorList>
    </citation>
    <scope>NUCLEOTIDE SEQUENCE [LARGE SCALE GENOMIC DNA]</scope>
    <source>
        <strain evidence="2 3">AN110305</strain>
    </source>
</reference>
<dbReference type="CDD" id="cd03024">
    <property type="entry name" value="DsbA_FrnE"/>
    <property type="match status" value="1"/>
</dbReference>
<dbReference type="Pfam" id="PF01323">
    <property type="entry name" value="DSBA"/>
    <property type="match status" value="1"/>
</dbReference>
<reference evidence="2 3" key="2">
    <citation type="submission" date="2019-09" db="EMBL/GenBank/DDBJ databases">
        <authorList>
            <person name="Jin C."/>
        </authorList>
    </citation>
    <scope>NUCLEOTIDE SEQUENCE [LARGE SCALE GENOMIC DNA]</scope>
    <source>
        <strain evidence="2 3">AN110305</strain>
    </source>
</reference>
<dbReference type="InterPro" id="IPR036249">
    <property type="entry name" value="Thioredoxin-like_sf"/>
</dbReference>
<dbReference type="InterPro" id="IPR001853">
    <property type="entry name" value="DSBA-like_thioredoxin_dom"/>
</dbReference>
<accession>A0A5B2XTK9</accession>
<dbReference type="PANTHER" id="PTHR13887:SF41">
    <property type="entry name" value="THIOREDOXIN SUPERFAMILY PROTEIN"/>
    <property type="match status" value="1"/>
</dbReference>
<keyword evidence="3" id="KW-1185">Reference proteome</keyword>
<dbReference type="GO" id="GO:0016491">
    <property type="term" value="F:oxidoreductase activity"/>
    <property type="evidence" value="ECO:0007669"/>
    <property type="project" value="InterPro"/>
</dbReference>
<comment type="caution">
    <text evidence="2">The sequence shown here is derived from an EMBL/GenBank/DDBJ whole genome shotgun (WGS) entry which is preliminary data.</text>
</comment>
<dbReference type="SUPFAM" id="SSF52833">
    <property type="entry name" value="Thioredoxin-like"/>
    <property type="match status" value="1"/>
</dbReference>
<organism evidence="2 3">
    <name type="scientific">Solihabitans fulvus</name>
    <dbReference type="NCBI Taxonomy" id="1892852"/>
    <lineage>
        <taxon>Bacteria</taxon>
        <taxon>Bacillati</taxon>
        <taxon>Actinomycetota</taxon>
        <taxon>Actinomycetes</taxon>
        <taxon>Pseudonocardiales</taxon>
        <taxon>Pseudonocardiaceae</taxon>
        <taxon>Solihabitans</taxon>
    </lineage>
</organism>
<dbReference type="OrthoDB" id="9799122at2"/>
<dbReference type="Gene3D" id="3.40.30.10">
    <property type="entry name" value="Glutaredoxin"/>
    <property type="match status" value="1"/>
</dbReference>
<feature type="domain" description="DSBA-like thioredoxin" evidence="1">
    <location>
        <begin position="10"/>
        <end position="211"/>
    </location>
</feature>
<sequence>MCRRRCVVRVEVWSDVVCPWCYVGKRRFERALTTWRAEGGADVEIVWRPFQLDPNTPNDGAPMPDALAAKFGGMRAAEQAMTQVSGVAAGEGLEYRLADAVQANTFDAHRVIARAYEQGGAELQGAVQERLFRAHFCEAEHIGDPEVLARLAGEAGMDDVASALTDEVLAERVRAELAEGLAIGVRSVPTFVVGRKGVSGAQEPDVLLELLRAG</sequence>
<protein>
    <submittedName>
        <fullName evidence="2">DsbA family oxidoreductase</fullName>
    </submittedName>
</protein>
<evidence type="ECO:0000313" key="2">
    <source>
        <dbReference type="EMBL" id="KAA2266189.1"/>
    </source>
</evidence>
<evidence type="ECO:0000259" key="1">
    <source>
        <dbReference type="Pfam" id="PF01323"/>
    </source>
</evidence>
<dbReference type="Proteomes" id="UP000323454">
    <property type="component" value="Unassembled WGS sequence"/>
</dbReference>
<dbReference type="EMBL" id="VUOB01000003">
    <property type="protein sequence ID" value="KAA2266189.1"/>
    <property type="molecule type" value="Genomic_DNA"/>
</dbReference>
<dbReference type="AlphaFoldDB" id="A0A5B2XTK9"/>
<name>A0A5B2XTK9_9PSEU</name>
<gene>
    <name evidence="2" type="ORF">F0L68_02965</name>
</gene>
<proteinExistence type="predicted"/>
<evidence type="ECO:0000313" key="3">
    <source>
        <dbReference type="Proteomes" id="UP000323454"/>
    </source>
</evidence>